<accession>A0A1H8Y100</accession>
<feature type="domain" description="HTH tetR-type" evidence="5">
    <location>
        <begin position="14"/>
        <end position="74"/>
    </location>
</feature>
<dbReference type="InterPro" id="IPR011075">
    <property type="entry name" value="TetR_C"/>
</dbReference>
<feature type="DNA-binding region" description="H-T-H motif" evidence="4">
    <location>
        <begin position="37"/>
        <end position="56"/>
    </location>
</feature>
<dbReference type="Pfam" id="PF00440">
    <property type="entry name" value="TetR_N"/>
    <property type="match status" value="1"/>
</dbReference>
<dbReference type="GO" id="GO:0003700">
    <property type="term" value="F:DNA-binding transcription factor activity"/>
    <property type="evidence" value="ECO:0007669"/>
    <property type="project" value="TreeGrafter"/>
</dbReference>
<keyword evidence="1" id="KW-0805">Transcription regulation</keyword>
<reference evidence="6 7" key="1">
    <citation type="submission" date="2016-10" db="EMBL/GenBank/DDBJ databases">
        <authorList>
            <person name="de Groot N.N."/>
        </authorList>
    </citation>
    <scope>NUCLEOTIDE SEQUENCE [LARGE SCALE GENOMIC DNA]</scope>
    <source>
        <strain evidence="6 7">DSM 44993</strain>
    </source>
</reference>
<evidence type="ECO:0000256" key="1">
    <source>
        <dbReference type="ARBA" id="ARBA00023015"/>
    </source>
</evidence>
<evidence type="ECO:0000256" key="4">
    <source>
        <dbReference type="PROSITE-ProRule" id="PRU00335"/>
    </source>
</evidence>
<dbReference type="InterPro" id="IPR001647">
    <property type="entry name" value="HTH_TetR"/>
</dbReference>
<dbReference type="OrthoDB" id="9796019at2"/>
<evidence type="ECO:0000259" key="5">
    <source>
        <dbReference type="PROSITE" id="PS50977"/>
    </source>
</evidence>
<evidence type="ECO:0000313" key="6">
    <source>
        <dbReference type="EMBL" id="SEP45825.1"/>
    </source>
</evidence>
<dbReference type="SUPFAM" id="SSF46689">
    <property type="entry name" value="Homeodomain-like"/>
    <property type="match status" value="1"/>
</dbReference>
<protein>
    <submittedName>
        <fullName evidence="6">DNA-binding transcriptional regulator, AcrR family</fullName>
    </submittedName>
</protein>
<dbReference type="PRINTS" id="PR00455">
    <property type="entry name" value="HTHTETR"/>
</dbReference>
<dbReference type="Gene3D" id="1.10.10.60">
    <property type="entry name" value="Homeodomain-like"/>
    <property type="match status" value="1"/>
</dbReference>
<dbReference type="InterPro" id="IPR036271">
    <property type="entry name" value="Tet_transcr_reg_TetR-rel_C_sf"/>
</dbReference>
<dbReference type="SUPFAM" id="SSF48498">
    <property type="entry name" value="Tetracyclin repressor-like, C-terminal domain"/>
    <property type="match status" value="1"/>
</dbReference>
<dbReference type="RefSeq" id="WP_091619409.1">
    <property type="nucleotide sequence ID" value="NZ_FOEF01000010.1"/>
</dbReference>
<keyword evidence="2 4" id="KW-0238">DNA-binding</keyword>
<dbReference type="InterPro" id="IPR009057">
    <property type="entry name" value="Homeodomain-like_sf"/>
</dbReference>
<name>A0A1H8Y100_9PSEU</name>
<dbReference type="InterPro" id="IPR050109">
    <property type="entry name" value="HTH-type_TetR-like_transc_reg"/>
</dbReference>
<dbReference type="PANTHER" id="PTHR30055:SF148">
    <property type="entry name" value="TETR-FAMILY TRANSCRIPTIONAL REGULATOR"/>
    <property type="match status" value="1"/>
</dbReference>
<dbReference type="Pfam" id="PF16859">
    <property type="entry name" value="TetR_C_11"/>
    <property type="match status" value="1"/>
</dbReference>
<proteinExistence type="predicted"/>
<dbReference type="EMBL" id="FOEF01000010">
    <property type="protein sequence ID" value="SEP45825.1"/>
    <property type="molecule type" value="Genomic_DNA"/>
</dbReference>
<evidence type="ECO:0000256" key="2">
    <source>
        <dbReference type="ARBA" id="ARBA00023125"/>
    </source>
</evidence>
<dbReference type="Gene3D" id="1.10.357.10">
    <property type="entry name" value="Tetracycline Repressor, domain 2"/>
    <property type="match status" value="1"/>
</dbReference>
<evidence type="ECO:0000256" key="3">
    <source>
        <dbReference type="ARBA" id="ARBA00023163"/>
    </source>
</evidence>
<sequence>MTDQPSRPGRKRSAQSRDAILVATLELIVEVGYAGLTIEGIAARSGAGKQTVYRWWPSKADVLMEALATKADLIVPVPDHGSFAEDLREFLVATFALGRKQPVADTLRALMAQAQLDPVFGDRFREDFLSRRRDVLDRIVARAVDRDELPDGVARGTVLDVVFGTLWYRLLATHEPLGPELADELVALLATA</sequence>
<evidence type="ECO:0000313" key="7">
    <source>
        <dbReference type="Proteomes" id="UP000198582"/>
    </source>
</evidence>
<dbReference type="GO" id="GO:0000976">
    <property type="term" value="F:transcription cis-regulatory region binding"/>
    <property type="evidence" value="ECO:0007669"/>
    <property type="project" value="TreeGrafter"/>
</dbReference>
<dbReference type="AlphaFoldDB" id="A0A1H8Y100"/>
<dbReference type="PROSITE" id="PS50977">
    <property type="entry name" value="HTH_TETR_2"/>
    <property type="match status" value="1"/>
</dbReference>
<keyword evidence="3" id="KW-0804">Transcription</keyword>
<dbReference type="STRING" id="394193.SAMN04489732_110125"/>
<dbReference type="PANTHER" id="PTHR30055">
    <property type="entry name" value="HTH-TYPE TRANSCRIPTIONAL REGULATOR RUTR"/>
    <property type="match status" value="1"/>
</dbReference>
<organism evidence="6 7">
    <name type="scientific">Amycolatopsis saalfeldensis</name>
    <dbReference type="NCBI Taxonomy" id="394193"/>
    <lineage>
        <taxon>Bacteria</taxon>
        <taxon>Bacillati</taxon>
        <taxon>Actinomycetota</taxon>
        <taxon>Actinomycetes</taxon>
        <taxon>Pseudonocardiales</taxon>
        <taxon>Pseudonocardiaceae</taxon>
        <taxon>Amycolatopsis</taxon>
    </lineage>
</organism>
<gene>
    <name evidence="6" type="ORF">SAMN04489732_110125</name>
</gene>
<keyword evidence="7" id="KW-1185">Reference proteome</keyword>
<dbReference type="Proteomes" id="UP000198582">
    <property type="component" value="Unassembled WGS sequence"/>
</dbReference>